<sequence>MKSFDDLIKLVEESPAVCFYLSTPECNVCKVLKPKVIEMLVKDFPKIEFHYVDLNEAKEISGQLSVFTVPTILIFFDGKEIIRASRNIHIEKLRELINRYYKMIFDY</sequence>
<organism evidence="2">
    <name type="scientific">Ignavibacterium album</name>
    <dbReference type="NCBI Taxonomy" id="591197"/>
    <lineage>
        <taxon>Bacteria</taxon>
        <taxon>Pseudomonadati</taxon>
        <taxon>Ignavibacteriota</taxon>
        <taxon>Ignavibacteria</taxon>
        <taxon>Ignavibacteriales</taxon>
        <taxon>Ignavibacteriaceae</taxon>
        <taxon>Ignavibacterium</taxon>
    </lineage>
</organism>
<name>A0A832G861_9BACT</name>
<feature type="domain" description="Thioredoxin" evidence="1">
    <location>
        <begin position="3"/>
        <end position="98"/>
    </location>
</feature>
<accession>A0A832G861</accession>
<dbReference type="SUPFAM" id="SSF52833">
    <property type="entry name" value="Thioredoxin-like"/>
    <property type="match status" value="1"/>
</dbReference>
<dbReference type="InterPro" id="IPR036249">
    <property type="entry name" value="Thioredoxin-like_sf"/>
</dbReference>
<reference evidence="2" key="1">
    <citation type="journal article" date="2020" name="mSystems">
        <title>Genome- and Community-Level Interaction Insights into Carbon Utilization and Element Cycling Functions of Hydrothermarchaeota in Hydrothermal Sediment.</title>
        <authorList>
            <person name="Zhou Z."/>
            <person name="Liu Y."/>
            <person name="Xu W."/>
            <person name="Pan J."/>
            <person name="Luo Z.H."/>
            <person name="Li M."/>
        </authorList>
    </citation>
    <scope>NUCLEOTIDE SEQUENCE [LARGE SCALE GENOMIC DNA]</scope>
    <source>
        <strain evidence="2">SpSt-500</strain>
    </source>
</reference>
<comment type="caution">
    <text evidence="2">The sequence shown here is derived from an EMBL/GenBank/DDBJ whole genome shotgun (WGS) entry which is preliminary data.</text>
</comment>
<dbReference type="Pfam" id="PF00085">
    <property type="entry name" value="Thioredoxin"/>
    <property type="match status" value="1"/>
</dbReference>
<gene>
    <name evidence="2" type="ORF">ENS56_13485</name>
</gene>
<dbReference type="CDD" id="cd02947">
    <property type="entry name" value="TRX_family"/>
    <property type="match status" value="1"/>
</dbReference>
<evidence type="ECO:0000313" key="2">
    <source>
        <dbReference type="EMBL" id="HGT49043.1"/>
    </source>
</evidence>
<evidence type="ECO:0000259" key="1">
    <source>
        <dbReference type="Pfam" id="PF00085"/>
    </source>
</evidence>
<dbReference type="AlphaFoldDB" id="A0A832G861"/>
<dbReference type="EMBL" id="DSVI01000025">
    <property type="protein sequence ID" value="HGT49043.1"/>
    <property type="molecule type" value="Genomic_DNA"/>
</dbReference>
<proteinExistence type="predicted"/>
<dbReference type="Gene3D" id="3.40.30.10">
    <property type="entry name" value="Glutaredoxin"/>
    <property type="match status" value="1"/>
</dbReference>
<dbReference type="InterPro" id="IPR013766">
    <property type="entry name" value="Thioredoxin_domain"/>
</dbReference>
<protein>
    <submittedName>
        <fullName evidence="2">Thioredoxin</fullName>
    </submittedName>
</protein>